<comment type="caution">
    <text evidence="1">The sequence shown here is derived from an EMBL/GenBank/DDBJ whole genome shotgun (WGS) entry which is preliminary data.</text>
</comment>
<name>A0A0F9DFA2_9ZZZZ</name>
<proteinExistence type="predicted"/>
<evidence type="ECO:0000313" key="1">
    <source>
        <dbReference type="EMBL" id="KKL10648.1"/>
    </source>
</evidence>
<sequence>MIWLVRMPDADDADRTACVMTRPGRGAPVLRIGLIPERDIFKQLKR</sequence>
<feature type="non-terminal residue" evidence="1">
    <location>
        <position position="46"/>
    </location>
</feature>
<dbReference type="EMBL" id="LAZR01041975">
    <property type="protein sequence ID" value="KKL10648.1"/>
    <property type="molecule type" value="Genomic_DNA"/>
</dbReference>
<dbReference type="AlphaFoldDB" id="A0A0F9DFA2"/>
<gene>
    <name evidence="1" type="ORF">LCGC14_2553730</name>
</gene>
<accession>A0A0F9DFA2</accession>
<organism evidence="1">
    <name type="scientific">marine sediment metagenome</name>
    <dbReference type="NCBI Taxonomy" id="412755"/>
    <lineage>
        <taxon>unclassified sequences</taxon>
        <taxon>metagenomes</taxon>
        <taxon>ecological metagenomes</taxon>
    </lineage>
</organism>
<reference evidence="1" key="1">
    <citation type="journal article" date="2015" name="Nature">
        <title>Complex archaea that bridge the gap between prokaryotes and eukaryotes.</title>
        <authorList>
            <person name="Spang A."/>
            <person name="Saw J.H."/>
            <person name="Jorgensen S.L."/>
            <person name="Zaremba-Niedzwiedzka K."/>
            <person name="Martijn J."/>
            <person name="Lind A.E."/>
            <person name="van Eijk R."/>
            <person name="Schleper C."/>
            <person name="Guy L."/>
            <person name="Ettema T.J."/>
        </authorList>
    </citation>
    <scope>NUCLEOTIDE SEQUENCE</scope>
</reference>
<protein>
    <submittedName>
        <fullName evidence="1">Uncharacterized protein</fullName>
    </submittedName>
</protein>